<dbReference type="EMBL" id="BMAT01007188">
    <property type="protein sequence ID" value="GFR59571.1"/>
    <property type="molecule type" value="Genomic_DNA"/>
</dbReference>
<protein>
    <submittedName>
        <fullName evidence="2">Uncharacterized protein</fullName>
    </submittedName>
</protein>
<evidence type="ECO:0000256" key="1">
    <source>
        <dbReference type="SAM" id="Phobius"/>
    </source>
</evidence>
<evidence type="ECO:0000313" key="2">
    <source>
        <dbReference type="EMBL" id="GFR59571.1"/>
    </source>
</evidence>
<keyword evidence="1" id="KW-0472">Membrane</keyword>
<comment type="caution">
    <text evidence="2">The sequence shown here is derived from an EMBL/GenBank/DDBJ whole genome shotgun (WGS) entry which is preliminary data.</text>
</comment>
<feature type="transmembrane region" description="Helical" evidence="1">
    <location>
        <begin position="134"/>
        <end position="161"/>
    </location>
</feature>
<dbReference type="AlphaFoldDB" id="A0AAV4EGX1"/>
<gene>
    <name evidence="2" type="ORF">ElyMa_003510300</name>
</gene>
<proteinExistence type="predicted"/>
<keyword evidence="1" id="KW-0812">Transmembrane</keyword>
<accession>A0AAV4EGX1</accession>
<organism evidence="2 3">
    <name type="scientific">Elysia marginata</name>
    <dbReference type="NCBI Taxonomy" id="1093978"/>
    <lineage>
        <taxon>Eukaryota</taxon>
        <taxon>Metazoa</taxon>
        <taxon>Spiralia</taxon>
        <taxon>Lophotrochozoa</taxon>
        <taxon>Mollusca</taxon>
        <taxon>Gastropoda</taxon>
        <taxon>Heterobranchia</taxon>
        <taxon>Euthyneura</taxon>
        <taxon>Panpulmonata</taxon>
        <taxon>Sacoglossa</taxon>
        <taxon>Placobranchoidea</taxon>
        <taxon>Plakobranchidae</taxon>
        <taxon>Elysia</taxon>
    </lineage>
</organism>
<sequence>MYTYSTSSAFYVPSRVKLSRPLLLAAQVSGHHSASFLALLVVPHPFHAFSHYSHRLGQRCKQIEGCLGGFPLPAPPRTAQQRGAASLPLPFLEIFQTGLGMSPIFTSGGVSGLTSPSRPCVQLSVQRWLKMPGYVALLLELTILLVVLPSSVRTIVVPVYWNSSSPM</sequence>
<keyword evidence="3" id="KW-1185">Reference proteome</keyword>
<keyword evidence="1" id="KW-1133">Transmembrane helix</keyword>
<evidence type="ECO:0000313" key="3">
    <source>
        <dbReference type="Proteomes" id="UP000762676"/>
    </source>
</evidence>
<reference evidence="2 3" key="1">
    <citation type="journal article" date="2021" name="Elife">
        <title>Chloroplast acquisition without the gene transfer in kleptoplastic sea slugs, Plakobranchus ocellatus.</title>
        <authorList>
            <person name="Maeda T."/>
            <person name="Takahashi S."/>
            <person name="Yoshida T."/>
            <person name="Shimamura S."/>
            <person name="Takaki Y."/>
            <person name="Nagai Y."/>
            <person name="Toyoda A."/>
            <person name="Suzuki Y."/>
            <person name="Arimoto A."/>
            <person name="Ishii H."/>
            <person name="Satoh N."/>
            <person name="Nishiyama T."/>
            <person name="Hasebe M."/>
            <person name="Maruyama T."/>
            <person name="Minagawa J."/>
            <person name="Obokata J."/>
            <person name="Shigenobu S."/>
        </authorList>
    </citation>
    <scope>NUCLEOTIDE SEQUENCE [LARGE SCALE GENOMIC DNA]</scope>
</reference>
<name>A0AAV4EGX1_9GAST</name>
<dbReference type="Proteomes" id="UP000762676">
    <property type="component" value="Unassembled WGS sequence"/>
</dbReference>